<gene>
    <name evidence="2" type="ORF">PBS001_LOCUS6577</name>
    <name evidence="1" type="ORF">PBS003_LOCUS2479</name>
</gene>
<keyword evidence="3" id="KW-1185">Reference proteome</keyword>
<dbReference type="Proteomes" id="UP001158986">
    <property type="component" value="Unassembled WGS sequence"/>
</dbReference>
<evidence type="ECO:0000313" key="4">
    <source>
        <dbReference type="Proteomes" id="UP001160483"/>
    </source>
</evidence>
<dbReference type="EMBL" id="CAKKTJ010000131">
    <property type="protein sequence ID" value="CAH0475669.1"/>
    <property type="molecule type" value="Genomic_DNA"/>
</dbReference>
<protein>
    <submittedName>
        <fullName evidence="1">Uncharacterized protein</fullName>
    </submittedName>
</protein>
<dbReference type="AlphaFoldDB" id="A0AAU9KPA4"/>
<comment type="caution">
    <text evidence="1">The sequence shown here is derived from an EMBL/GenBank/DDBJ whole genome shotgun (WGS) entry which is preliminary data.</text>
</comment>
<reference evidence="1 3" key="1">
    <citation type="submission" date="2021-11" db="EMBL/GenBank/DDBJ databases">
        <authorList>
            <person name="Islam A."/>
            <person name="Islam S."/>
            <person name="Flora M.S."/>
            <person name="Rahman M."/>
            <person name="Ziaur R.M."/>
            <person name="Epstein J.H."/>
            <person name="Hassan M."/>
            <person name="Klassen M."/>
            <person name="Woodard K."/>
            <person name="Webb A."/>
            <person name="Webby R.J."/>
            <person name="El Zowalaty M.E."/>
        </authorList>
    </citation>
    <scope>NUCLEOTIDE SEQUENCE</scope>
    <source>
        <strain evidence="2">Pbs1</strain>
        <strain evidence="1">Pbs3</strain>
    </source>
</reference>
<evidence type="ECO:0000313" key="2">
    <source>
        <dbReference type="EMBL" id="CAH0520074.1"/>
    </source>
</evidence>
<accession>A0AAU9KPA4</accession>
<dbReference type="EMBL" id="CAKLCB010000326">
    <property type="protein sequence ID" value="CAH0520074.1"/>
    <property type="molecule type" value="Genomic_DNA"/>
</dbReference>
<evidence type="ECO:0000313" key="1">
    <source>
        <dbReference type="EMBL" id="CAH0475669.1"/>
    </source>
</evidence>
<name>A0AAU9KPA4_9STRA</name>
<organism evidence="1 4">
    <name type="scientific">Peronospora belbahrii</name>
    <dbReference type="NCBI Taxonomy" id="622444"/>
    <lineage>
        <taxon>Eukaryota</taxon>
        <taxon>Sar</taxon>
        <taxon>Stramenopiles</taxon>
        <taxon>Oomycota</taxon>
        <taxon>Peronosporomycetes</taxon>
        <taxon>Peronosporales</taxon>
        <taxon>Peronosporaceae</taxon>
        <taxon>Peronospora</taxon>
    </lineage>
</organism>
<dbReference type="Proteomes" id="UP001160483">
    <property type="component" value="Unassembled WGS sequence"/>
</dbReference>
<sequence length="66" mass="7317">MGEVPKVFNNQVSNVVLHSEDGGTFGDLPAHNNVPQSDQNSPAIADDLALYYKHVCKIEQLNRAFY</sequence>
<evidence type="ECO:0000313" key="3">
    <source>
        <dbReference type="Proteomes" id="UP001158986"/>
    </source>
</evidence>
<proteinExistence type="predicted"/>